<gene>
    <name evidence="2" type="ORF">DAEQUDRAFT_765118</name>
</gene>
<protein>
    <submittedName>
        <fullName evidence="2">Uncharacterized protein</fullName>
    </submittedName>
</protein>
<feature type="compositionally biased region" description="Pro residues" evidence="1">
    <location>
        <begin position="19"/>
        <end position="28"/>
    </location>
</feature>
<evidence type="ECO:0000256" key="1">
    <source>
        <dbReference type="SAM" id="MobiDB-lite"/>
    </source>
</evidence>
<reference evidence="2 3" key="1">
    <citation type="journal article" date="2016" name="Mol. Biol. Evol.">
        <title>Comparative Genomics of Early-Diverging Mushroom-Forming Fungi Provides Insights into the Origins of Lignocellulose Decay Capabilities.</title>
        <authorList>
            <person name="Nagy L.G."/>
            <person name="Riley R."/>
            <person name="Tritt A."/>
            <person name="Adam C."/>
            <person name="Daum C."/>
            <person name="Floudas D."/>
            <person name="Sun H."/>
            <person name="Yadav J.S."/>
            <person name="Pangilinan J."/>
            <person name="Larsson K.H."/>
            <person name="Matsuura K."/>
            <person name="Barry K."/>
            <person name="Labutti K."/>
            <person name="Kuo R."/>
            <person name="Ohm R.A."/>
            <person name="Bhattacharya S.S."/>
            <person name="Shirouzu T."/>
            <person name="Yoshinaga Y."/>
            <person name="Martin F.M."/>
            <person name="Grigoriev I.V."/>
            <person name="Hibbett D.S."/>
        </authorList>
    </citation>
    <scope>NUCLEOTIDE SEQUENCE [LARGE SCALE GENOMIC DNA]</scope>
    <source>
        <strain evidence="2 3">L-15889</strain>
    </source>
</reference>
<feature type="compositionally biased region" description="Acidic residues" evidence="1">
    <location>
        <begin position="95"/>
        <end position="136"/>
    </location>
</feature>
<sequence length="166" mass="18690">MSVASPTVLPRSPLFPTLLPRPPQPHPTPLQKYGRPGPINRRRNLQQEMDDLSDEEDELDDLEADIRNRGFNFLVPIGRMFTQHEEKNDASGGEASDDSEDSEHSDEDEVSAMDDENDSEPEEDLDADMEDMDEEAGNITGETFGANEDILEDSEDEDSEDYEDDD</sequence>
<proteinExistence type="predicted"/>
<organism evidence="2 3">
    <name type="scientific">Daedalea quercina L-15889</name>
    <dbReference type="NCBI Taxonomy" id="1314783"/>
    <lineage>
        <taxon>Eukaryota</taxon>
        <taxon>Fungi</taxon>
        <taxon>Dikarya</taxon>
        <taxon>Basidiomycota</taxon>
        <taxon>Agaricomycotina</taxon>
        <taxon>Agaricomycetes</taxon>
        <taxon>Polyporales</taxon>
        <taxon>Fomitopsis</taxon>
    </lineage>
</organism>
<name>A0A165QQJ7_9APHY</name>
<keyword evidence="3" id="KW-1185">Reference proteome</keyword>
<accession>A0A165QQJ7</accession>
<dbReference type="Proteomes" id="UP000076727">
    <property type="component" value="Unassembled WGS sequence"/>
</dbReference>
<feature type="region of interest" description="Disordered" evidence="1">
    <location>
        <begin position="82"/>
        <end position="166"/>
    </location>
</feature>
<dbReference type="EMBL" id="KV429055">
    <property type="protein sequence ID" value="KZT69791.1"/>
    <property type="molecule type" value="Genomic_DNA"/>
</dbReference>
<feature type="region of interest" description="Disordered" evidence="1">
    <location>
        <begin position="1"/>
        <end position="61"/>
    </location>
</feature>
<dbReference type="STRING" id="1314783.A0A165QQJ7"/>
<dbReference type="AlphaFoldDB" id="A0A165QQJ7"/>
<evidence type="ECO:0000313" key="3">
    <source>
        <dbReference type="Proteomes" id="UP000076727"/>
    </source>
</evidence>
<evidence type="ECO:0000313" key="2">
    <source>
        <dbReference type="EMBL" id="KZT69791.1"/>
    </source>
</evidence>
<feature type="compositionally biased region" description="Acidic residues" evidence="1">
    <location>
        <begin position="149"/>
        <end position="166"/>
    </location>
</feature>
<feature type="compositionally biased region" description="Low complexity" evidence="1">
    <location>
        <begin position="9"/>
        <end position="18"/>
    </location>
</feature>
<feature type="compositionally biased region" description="Acidic residues" evidence="1">
    <location>
        <begin position="48"/>
        <end position="61"/>
    </location>
</feature>